<dbReference type="InterPro" id="IPR003661">
    <property type="entry name" value="HisK_dim/P_dom"/>
</dbReference>
<keyword evidence="16" id="KW-1185">Reference proteome</keyword>
<evidence type="ECO:0000256" key="1">
    <source>
        <dbReference type="ARBA" id="ARBA00000085"/>
    </source>
</evidence>
<dbReference type="RefSeq" id="WP_109263338.1">
    <property type="nucleotide sequence ID" value="NZ_QEWP01000003.1"/>
</dbReference>
<dbReference type="Gene3D" id="1.10.287.130">
    <property type="match status" value="1"/>
</dbReference>
<dbReference type="Proteomes" id="UP000244956">
    <property type="component" value="Unassembled WGS sequence"/>
</dbReference>
<dbReference type="SMART" id="SM00387">
    <property type="entry name" value="HATPase_c"/>
    <property type="match status" value="1"/>
</dbReference>
<dbReference type="InterPro" id="IPR013767">
    <property type="entry name" value="PAS_fold"/>
</dbReference>
<dbReference type="InterPro" id="IPR036097">
    <property type="entry name" value="HisK_dim/P_sf"/>
</dbReference>
<evidence type="ECO:0000256" key="3">
    <source>
        <dbReference type="ARBA" id="ARBA00012438"/>
    </source>
</evidence>
<dbReference type="InterPro" id="IPR000700">
    <property type="entry name" value="PAS-assoc_C"/>
</dbReference>
<evidence type="ECO:0000256" key="9">
    <source>
        <dbReference type="ARBA" id="ARBA00022840"/>
    </source>
</evidence>
<evidence type="ECO:0000256" key="2">
    <source>
        <dbReference type="ARBA" id="ARBA00004236"/>
    </source>
</evidence>
<dbReference type="InterPro" id="IPR013655">
    <property type="entry name" value="PAS_fold_3"/>
</dbReference>
<evidence type="ECO:0000256" key="4">
    <source>
        <dbReference type="ARBA" id="ARBA00022475"/>
    </source>
</evidence>
<keyword evidence="6" id="KW-0808">Transferase</keyword>
<dbReference type="SMART" id="SM00086">
    <property type="entry name" value="PAC"/>
    <property type="match status" value="3"/>
</dbReference>
<name>A0A2U2BB63_9BACT</name>
<dbReference type="PROSITE" id="PS50109">
    <property type="entry name" value="HIS_KIN"/>
    <property type="match status" value="1"/>
</dbReference>
<evidence type="ECO:0000259" key="13">
    <source>
        <dbReference type="PROSITE" id="PS50112"/>
    </source>
</evidence>
<evidence type="ECO:0000256" key="7">
    <source>
        <dbReference type="ARBA" id="ARBA00022741"/>
    </source>
</evidence>
<dbReference type="OrthoDB" id="9813394at2"/>
<dbReference type="GO" id="GO:0006355">
    <property type="term" value="P:regulation of DNA-templated transcription"/>
    <property type="evidence" value="ECO:0007669"/>
    <property type="project" value="InterPro"/>
</dbReference>
<dbReference type="GO" id="GO:0005524">
    <property type="term" value="F:ATP binding"/>
    <property type="evidence" value="ECO:0007669"/>
    <property type="project" value="UniProtKB-KW"/>
</dbReference>
<dbReference type="InterPro" id="IPR036890">
    <property type="entry name" value="HATPase_C_sf"/>
</dbReference>
<keyword evidence="4" id="KW-1003">Cell membrane</keyword>
<dbReference type="GO" id="GO:0000155">
    <property type="term" value="F:phosphorelay sensor kinase activity"/>
    <property type="evidence" value="ECO:0007669"/>
    <property type="project" value="InterPro"/>
</dbReference>
<organism evidence="15 16">
    <name type="scientific">Marinilabilia rubra</name>
    <dbReference type="NCBI Taxonomy" id="2162893"/>
    <lineage>
        <taxon>Bacteria</taxon>
        <taxon>Pseudomonadati</taxon>
        <taxon>Bacteroidota</taxon>
        <taxon>Bacteroidia</taxon>
        <taxon>Marinilabiliales</taxon>
        <taxon>Marinilabiliaceae</taxon>
        <taxon>Marinilabilia</taxon>
    </lineage>
</organism>
<comment type="caution">
    <text evidence="15">The sequence shown here is derived from an EMBL/GenBank/DDBJ whole genome shotgun (WGS) entry which is preliminary data.</text>
</comment>
<dbReference type="InterPro" id="IPR004358">
    <property type="entry name" value="Sig_transdc_His_kin-like_C"/>
</dbReference>
<dbReference type="CDD" id="cd00075">
    <property type="entry name" value="HATPase"/>
    <property type="match status" value="1"/>
</dbReference>
<dbReference type="GO" id="GO:0005886">
    <property type="term" value="C:plasma membrane"/>
    <property type="evidence" value="ECO:0007669"/>
    <property type="project" value="UniProtKB-SubCell"/>
</dbReference>
<dbReference type="CDD" id="cd00082">
    <property type="entry name" value="HisKA"/>
    <property type="match status" value="1"/>
</dbReference>
<evidence type="ECO:0000256" key="6">
    <source>
        <dbReference type="ARBA" id="ARBA00022679"/>
    </source>
</evidence>
<dbReference type="InterPro" id="IPR000014">
    <property type="entry name" value="PAS"/>
</dbReference>
<reference evidence="15 16" key="1">
    <citation type="submission" date="2018-05" db="EMBL/GenBank/DDBJ databases">
        <title>Marinilabilia rubrum sp. nov., isolated from saltern sediment.</title>
        <authorList>
            <person name="Zhang R."/>
        </authorList>
    </citation>
    <scope>NUCLEOTIDE SEQUENCE [LARGE SCALE GENOMIC DNA]</scope>
    <source>
        <strain evidence="15 16">WTE16</strain>
    </source>
</reference>
<comment type="catalytic activity">
    <reaction evidence="1">
        <text>ATP + protein L-histidine = ADP + protein N-phospho-L-histidine.</text>
        <dbReference type="EC" id="2.7.13.3"/>
    </reaction>
</comment>
<evidence type="ECO:0000259" key="14">
    <source>
        <dbReference type="PROSITE" id="PS50113"/>
    </source>
</evidence>
<feature type="domain" description="PAC" evidence="14">
    <location>
        <begin position="348"/>
        <end position="400"/>
    </location>
</feature>
<dbReference type="Pfam" id="PF00989">
    <property type="entry name" value="PAS"/>
    <property type="match status" value="1"/>
</dbReference>
<dbReference type="InterPro" id="IPR003594">
    <property type="entry name" value="HATPase_dom"/>
</dbReference>
<comment type="subcellular location">
    <subcellularLocation>
        <location evidence="2">Cell membrane</location>
    </subcellularLocation>
</comment>
<feature type="domain" description="Histidine kinase" evidence="12">
    <location>
        <begin position="411"/>
        <end position="627"/>
    </location>
</feature>
<dbReference type="NCBIfam" id="TIGR00229">
    <property type="entry name" value="sensory_box"/>
    <property type="match status" value="3"/>
</dbReference>
<protein>
    <recommendedName>
        <fullName evidence="3">histidine kinase</fullName>
        <ecNumber evidence="3">2.7.13.3</ecNumber>
    </recommendedName>
</protein>
<dbReference type="CDD" id="cd00130">
    <property type="entry name" value="PAS"/>
    <property type="match status" value="2"/>
</dbReference>
<dbReference type="SMART" id="SM00091">
    <property type="entry name" value="PAS"/>
    <property type="match status" value="3"/>
</dbReference>
<accession>A0A2U2BB63</accession>
<keyword evidence="10" id="KW-0902">Two-component regulatory system</keyword>
<sequence>MNNSGERDINTQSELDRFCIDHAGVGIYRISDESGQILSVNRQACLDLGYSEAELLNMSIFDLDPNFSDPGKQKWRLHRKRVREKGTGTIETSHRRKDGSLMPVEVTVTYLEYQGQQISFSFAKNISKRKQFEEALGESEELFRTTLYSIGDAVITCSRDHKIRQLNKVAENLTGWTEAEAHSRPIEQVFRIINEKTRKPVPNPVEKVLKQGRIIGLANHTLLISKDHREIPIADSGAPIFSDGGEIIGAVLVFRDASKERFYQQQLENDHKFLTSFLNNLPGMAFRCNNNLNWDMDYVSQGCLNLTGYTPEELASGKCISFGDLIHPDDRTNVWDSVQKAIAEQAPYEIEYRITTKEKKEKWVWEKGESFLFPDSETIIIEGFINDVTGYKELEKKLKENDRLKTAFLQNVSHEIRTPLNAILGFSELIKNPDIEPAERKEYINIIESGGHKLLGILNNVLELSRIETGDITINRSIIPAYDFLKNLHSFFEPLAEAKGLKLMIDNSPKEQLVINTDSTRLDQIFNNLINNAIKYTDEGVVNIGFKPVDESILFYVKDTGPGISKKQQGKVFDRFYRSDDPRMLHHDGVGLGLAICLGLINALEGEIWLESEEDQGTSFFFSLPRS</sequence>
<dbReference type="EMBL" id="QEWP01000003">
    <property type="protein sequence ID" value="PWE00298.1"/>
    <property type="molecule type" value="Genomic_DNA"/>
</dbReference>
<keyword evidence="11" id="KW-0472">Membrane</keyword>
<evidence type="ECO:0000256" key="10">
    <source>
        <dbReference type="ARBA" id="ARBA00023012"/>
    </source>
</evidence>
<dbReference type="SUPFAM" id="SSF55785">
    <property type="entry name" value="PYP-like sensor domain (PAS domain)"/>
    <property type="match status" value="3"/>
</dbReference>
<dbReference type="Pfam" id="PF02518">
    <property type="entry name" value="HATPase_c"/>
    <property type="match status" value="1"/>
</dbReference>
<dbReference type="EC" id="2.7.13.3" evidence="3"/>
<evidence type="ECO:0000256" key="5">
    <source>
        <dbReference type="ARBA" id="ARBA00022553"/>
    </source>
</evidence>
<dbReference type="Gene3D" id="3.30.565.10">
    <property type="entry name" value="Histidine kinase-like ATPase, C-terminal domain"/>
    <property type="match status" value="1"/>
</dbReference>
<dbReference type="FunFam" id="3.30.565.10:FF:000023">
    <property type="entry name" value="PAS domain-containing sensor histidine kinase"/>
    <property type="match status" value="1"/>
</dbReference>
<dbReference type="PROSITE" id="PS50112">
    <property type="entry name" value="PAS"/>
    <property type="match status" value="2"/>
</dbReference>
<feature type="domain" description="PAS" evidence="13">
    <location>
        <begin position="270"/>
        <end position="345"/>
    </location>
</feature>
<dbReference type="SMART" id="SM00388">
    <property type="entry name" value="HisKA"/>
    <property type="match status" value="1"/>
</dbReference>
<dbReference type="InterPro" id="IPR035965">
    <property type="entry name" value="PAS-like_dom_sf"/>
</dbReference>
<proteinExistence type="predicted"/>
<dbReference type="InterPro" id="IPR005467">
    <property type="entry name" value="His_kinase_dom"/>
</dbReference>
<dbReference type="SUPFAM" id="SSF55874">
    <property type="entry name" value="ATPase domain of HSP90 chaperone/DNA topoisomerase II/histidine kinase"/>
    <property type="match status" value="1"/>
</dbReference>
<dbReference type="InterPro" id="IPR050736">
    <property type="entry name" value="Sensor_HK_Regulatory"/>
</dbReference>
<dbReference type="InterPro" id="IPR001610">
    <property type="entry name" value="PAC"/>
</dbReference>
<evidence type="ECO:0000259" key="12">
    <source>
        <dbReference type="PROSITE" id="PS50109"/>
    </source>
</evidence>
<keyword evidence="8 15" id="KW-0418">Kinase</keyword>
<dbReference type="Pfam" id="PF00512">
    <property type="entry name" value="HisKA"/>
    <property type="match status" value="1"/>
</dbReference>
<dbReference type="AlphaFoldDB" id="A0A2U2BB63"/>
<feature type="domain" description="PAC" evidence="14">
    <location>
        <begin position="217"/>
        <end position="269"/>
    </location>
</feature>
<keyword evidence="5" id="KW-0597">Phosphoprotein</keyword>
<dbReference type="PROSITE" id="PS50113">
    <property type="entry name" value="PAC"/>
    <property type="match status" value="2"/>
</dbReference>
<dbReference type="Gene3D" id="3.30.450.20">
    <property type="entry name" value="PAS domain"/>
    <property type="match status" value="3"/>
</dbReference>
<keyword evidence="9" id="KW-0067">ATP-binding</keyword>
<evidence type="ECO:0000256" key="11">
    <source>
        <dbReference type="ARBA" id="ARBA00023136"/>
    </source>
</evidence>
<evidence type="ECO:0000313" key="15">
    <source>
        <dbReference type="EMBL" id="PWE00298.1"/>
    </source>
</evidence>
<evidence type="ECO:0000313" key="16">
    <source>
        <dbReference type="Proteomes" id="UP000244956"/>
    </source>
</evidence>
<dbReference type="Pfam" id="PF13426">
    <property type="entry name" value="PAS_9"/>
    <property type="match status" value="1"/>
</dbReference>
<keyword evidence="7" id="KW-0547">Nucleotide-binding</keyword>
<dbReference type="PRINTS" id="PR00344">
    <property type="entry name" value="BCTRLSENSOR"/>
</dbReference>
<evidence type="ECO:0000256" key="8">
    <source>
        <dbReference type="ARBA" id="ARBA00022777"/>
    </source>
</evidence>
<feature type="domain" description="PAS" evidence="13">
    <location>
        <begin position="139"/>
        <end position="212"/>
    </location>
</feature>
<dbReference type="PANTHER" id="PTHR43711">
    <property type="entry name" value="TWO-COMPONENT HISTIDINE KINASE"/>
    <property type="match status" value="1"/>
</dbReference>
<dbReference type="Pfam" id="PF08447">
    <property type="entry name" value="PAS_3"/>
    <property type="match status" value="1"/>
</dbReference>
<gene>
    <name evidence="15" type="ORF">DDZ16_04990</name>
</gene>
<dbReference type="SUPFAM" id="SSF47384">
    <property type="entry name" value="Homodimeric domain of signal transducing histidine kinase"/>
    <property type="match status" value="1"/>
</dbReference>
<dbReference type="PANTHER" id="PTHR43711:SF1">
    <property type="entry name" value="HISTIDINE KINASE 1"/>
    <property type="match status" value="1"/>
</dbReference>